<organism evidence="4 5">
    <name type="scientific">Methanoculleus marisnigri</name>
    <dbReference type="NCBI Taxonomy" id="2198"/>
    <lineage>
        <taxon>Archaea</taxon>
        <taxon>Methanobacteriati</taxon>
        <taxon>Methanobacteriota</taxon>
        <taxon>Stenosarchaea group</taxon>
        <taxon>Methanomicrobia</taxon>
        <taxon>Methanomicrobiales</taxon>
        <taxon>Methanomicrobiaceae</taxon>
        <taxon>Methanoculleus</taxon>
    </lineage>
</organism>
<dbReference type="Gene3D" id="1.25.40.10">
    <property type="entry name" value="Tetratricopeptide repeat domain"/>
    <property type="match status" value="1"/>
</dbReference>
<dbReference type="PANTHER" id="PTHR44943">
    <property type="entry name" value="CELLULOSE SYNTHASE OPERON PROTEIN C"/>
    <property type="match status" value="1"/>
</dbReference>
<dbReference type="PANTHER" id="PTHR44943:SF4">
    <property type="entry name" value="TPR REPEAT-CONTAINING PROTEIN MJ0798"/>
    <property type="match status" value="1"/>
</dbReference>
<dbReference type="InterPro" id="IPR051685">
    <property type="entry name" value="Ycf3/AcsC/BcsC/TPR_MFPF"/>
</dbReference>
<dbReference type="AlphaFoldDB" id="A0A101GPR9"/>
<dbReference type="PROSITE" id="PS50005">
    <property type="entry name" value="TPR"/>
    <property type="match status" value="2"/>
</dbReference>
<dbReference type="EMBL" id="LGGD01000068">
    <property type="protein sequence ID" value="KUK62368.1"/>
    <property type="molecule type" value="Genomic_DNA"/>
</dbReference>
<evidence type="ECO:0000256" key="1">
    <source>
        <dbReference type="ARBA" id="ARBA00022737"/>
    </source>
</evidence>
<dbReference type="InterPro" id="IPR019734">
    <property type="entry name" value="TPR_rpt"/>
</dbReference>
<dbReference type="InterPro" id="IPR011990">
    <property type="entry name" value="TPR-like_helical_dom_sf"/>
</dbReference>
<dbReference type="Pfam" id="PF13181">
    <property type="entry name" value="TPR_8"/>
    <property type="match status" value="1"/>
</dbReference>
<keyword evidence="1" id="KW-0677">Repeat</keyword>
<dbReference type="SMART" id="SM00028">
    <property type="entry name" value="TPR"/>
    <property type="match status" value="2"/>
</dbReference>
<name>A0A101GPR9_9EURY</name>
<dbReference type="SUPFAM" id="SSF48452">
    <property type="entry name" value="TPR-like"/>
    <property type="match status" value="1"/>
</dbReference>
<feature type="repeat" description="TPR" evidence="3">
    <location>
        <begin position="221"/>
        <end position="254"/>
    </location>
</feature>
<evidence type="ECO:0000256" key="3">
    <source>
        <dbReference type="PROSITE-ProRule" id="PRU00339"/>
    </source>
</evidence>
<protein>
    <submittedName>
        <fullName evidence="4">Putative membrane protein, containing TPR repeat</fullName>
    </submittedName>
</protein>
<gene>
    <name evidence="4" type="ORF">XD82_0700</name>
</gene>
<keyword evidence="2 3" id="KW-0802">TPR repeat</keyword>
<reference evidence="5" key="1">
    <citation type="journal article" date="2015" name="MBio">
        <title>Genome-Resolved Metagenomic Analysis Reveals Roles for Candidate Phyla and Other Microbial Community Members in Biogeochemical Transformations in Oil Reservoirs.</title>
        <authorList>
            <person name="Hu P."/>
            <person name="Tom L."/>
            <person name="Singh A."/>
            <person name="Thomas B.C."/>
            <person name="Baker B.J."/>
            <person name="Piceno Y.M."/>
            <person name="Andersen G.L."/>
            <person name="Banfield J.F."/>
        </authorList>
    </citation>
    <scope>NUCLEOTIDE SEQUENCE [LARGE SCALE GENOMIC DNA]</scope>
</reference>
<evidence type="ECO:0000313" key="4">
    <source>
        <dbReference type="EMBL" id="KUK62368.1"/>
    </source>
</evidence>
<accession>A0A101GPR9</accession>
<dbReference type="InterPro" id="IPR013105">
    <property type="entry name" value="TPR_2"/>
</dbReference>
<comment type="caution">
    <text evidence="4">The sequence shown here is derived from an EMBL/GenBank/DDBJ whole genome shotgun (WGS) entry which is preliminary data.</text>
</comment>
<evidence type="ECO:0000256" key="2">
    <source>
        <dbReference type="ARBA" id="ARBA00022803"/>
    </source>
</evidence>
<dbReference type="PATRIC" id="fig|2198.4.peg.974"/>
<dbReference type="Pfam" id="PF07719">
    <property type="entry name" value="TPR_2"/>
    <property type="match status" value="1"/>
</dbReference>
<proteinExistence type="predicted"/>
<feature type="repeat" description="TPR" evidence="3">
    <location>
        <begin position="255"/>
        <end position="288"/>
    </location>
</feature>
<dbReference type="Proteomes" id="UP000054323">
    <property type="component" value="Unassembled WGS sequence"/>
</dbReference>
<sequence length="291" mass="31079">MRLVPGPLPVPGTTFFLGHIPMQWTVVAIAIGGGADGEGARPLPCLQLAPIDVRSHNGAFQVSRTRQHDDRAFGTDMGAEAAPVAEVSIDHDMPVCYRDGVIPPVTTGGYTAAAGRAPFRESHGGETVDTAGEGCMRSDAGKGAALERRNARKVLVCEISIASGTMVFVTAPAQPSRNACRICSPEAVGGPEASRNGFLSVSGPTVVSRERSGVGIWSFLEDAWLGKSVALYNLRRYQDALQSVDRALELDPEYATAWWMKGMILSSLGKPDEADRCYARAQEINPRLTRV</sequence>
<evidence type="ECO:0000313" key="5">
    <source>
        <dbReference type="Proteomes" id="UP000054323"/>
    </source>
</evidence>